<dbReference type="Gene3D" id="3.30.70.100">
    <property type="match status" value="1"/>
</dbReference>
<reference evidence="2" key="1">
    <citation type="submission" date="2020-11" db="EMBL/GenBank/DDBJ databases">
        <title>Nocardioides sp. nov., isolated from Soil of Cynanchum wilfordii Hemsley rhizosphere.</title>
        <authorList>
            <person name="Lee J.-S."/>
            <person name="Suh M.K."/>
            <person name="Kim J.-S."/>
        </authorList>
    </citation>
    <scope>NUCLEOTIDE SEQUENCE</scope>
    <source>
        <strain evidence="2">KCTC 19275</strain>
    </source>
</reference>
<dbReference type="InterPro" id="IPR036163">
    <property type="entry name" value="HMA_dom_sf"/>
</dbReference>
<dbReference type="Proteomes" id="UP000640489">
    <property type="component" value="Unassembled WGS sequence"/>
</dbReference>
<comment type="caution">
    <text evidence="2">The sequence shown here is derived from an EMBL/GenBank/DDBJ whole genome shotgun (WGS) entry which is preliminary data.</text>
</comment>
<dbReference type="CDD" id="cd00371">
    <property type="entry name" value="HMA"/>
    <property type="match status" value="1"/>
</dbReference>
<feature type="domain" description="HMA" evidence="1">
    <location>
        <begin position="2"/>
        <end position="65"/>
    </location>
</feature>
<dbReference type="AlphaFoldDB" id="A0A930YLB1"/>
<name>A0A930YLB1_9ACTN</name>
<evidence type="ECO:0000259" key="1">
    <source>
        <dbReference type="PROSITE" id="PS50846"/>
    </source>
</evidence>
<dbReference type="EMBL" id="JADKPN010000009">
    <property type="protein sequence ID" value="MBF4764445.1"/>
    <property type="molecule type" value="Genomic_DNA"/>
</dbReference>
<dbReference type="InterPro" id="IPR006121">
    <property type="entry name" value="HMA_dom"/>
</dbReference>
<dbReference type="GO" id="GO:0046872">
    <property type="term" value="F:metal ion binding"/>
    <property type="evidence" value="ECO:0007669"/>
    <property type="project" value="InterPro"/>
</dbReference>
<protein>
    <submittedName>
        <fullName evidence="2">Cation transporter</fullName>
    </submittedName>
</protein>
<evidence type="ECO:0000313" key="3">
    <source>
        <dbReference type="Proteomes" id="UP000640489"/>
    </source>
</evidence>
<dbReference type="RefSeq" id="WP_194707634.1">
    <property type="nucleotide sequence ID" value="NZ_JADKPN010000009.1"/>
</dbReference>
<keyword evidence="3" id="KW-1185">Reference proteome</keyword>
<dbReference type="SUPFAM" id="SSF55008">
    <property type="entry name" value="HMA, heavy metal-associated domain"/>
    <property type="match status" value="1"/>
</dbReference>
<dbReference type="PROSITE" id="PS50846">
    <property type="entry name" value="HMA_2"/>
    <property type="match status" value="1"/>
</dbReference>
<evidence type="ECO:0000313" key="2">
    <source>
        <dbReference type="EMBL" id="MBF4764445.1"/>
    </source>
</evidence>
<organism evidence="2 3">
    <name type="scientific">Nocardioides islandensis</name>
    <dbReference type="NCBI Taxonomy" id="433663"/>
    <lineage>
        <taxon>Bacteria</taxon>
        <taxon>Bacillati</taxon>
        <taxon>Actinomycetota</taxon>
        <taxon>Actinomycetes</taxon>
        <taxon>Propionibacteriales</taxon>
        <taxon>Nocardioidaceae</taxon>
        <taxon>Nocardioides</taxon>
    </lineage>
</organism>
<gene>
    <name evidence="2" type="ORF">ISU07_15030</name>
</gene>
<dbReference type="Pfam" id="PF00403">
    <property type="entry name" value="HMA"/>
    <property type="match status" value="1"/>
</dbReference>
<sequence>MTELTLFIDGMGCRDCVRDVTARLRDVAGVETVTADHRRSVVVLVGSMSRSGVLAALEGTPFRVGRIDHDSNPTGSGQQSS</sequence>
<accession>A0A930YLB1</accession>
<proteinExistence type="predicted"/>